<feature type="compositionally biased region" description="Acidic residues" evidence="1">
    <location>
        <begin position="337"/>
        <end position="348"/>
    </location>
</feature>
<evidence type="ECO:0000313" key="4">
    <source>
        <dbReference type="Proteomes" id="UP000603141"/>
    </source>
</evidence>
<feature type="signal peptide" evidence="2">
    <location>
        <begin position="1"/>
        <end position="23"/>
    </location>
</feature>
<dbReference type="EMBL" id="JAENIJ010000031">
    <property type="protein sequence ID" value="MBK1883959.1"/>
    <property type="molecule type" value="Genomic_DNA"/>
</dbReference>
<dbReference type="AlphaFoldDB" id="A0A934SDN4"/>
<dbReference type="Proteomes" id="UP000603141">
    <property type="component" value="Unassembled WGS sequence"/>
</dbReference>
<feature type="region of interest" description="Disordered" evidence="1">
    <location>
        <begin position="326"/>
        <end position="367"/>
    </location>
</feature>
<gene>
    <name evidence="3" type="ORF">JIN85_16185</name>
</gene>
<accession>A0A934SDN4</accession>
<keyword evidence="4" id="KW-1185">Reference proteome</keyword>
<evidence type="ECO:0000256" key="2">
    <source>
        <dbReference type="SAM" id="SignalP"/>
    </source>
</evidence>
<reference evidence="3" key="1">
    <citation type="submission" date="2021-01" db="EMBL/GenBank/DDBJ databases">
        <title>Modified the classification status of verrucomicrobia.</title>
        <authorList>
            <person name="Feng X."/>
        </authorList>
    </citation>
    <scope>NUCLEOTIDE SEQUENCE</scope>
    <source>
        <strain evidence="3">KCTC 22041</strain>
    </source>
</reference>
<organism evidence="3 4">
    <name type="scientific">Luteolibacter pohnpeiensis</name>
    <dbReference type="NCBI Taxonomy" id="454153"/>
    <lineage>
        <taxon>Bacteria</taxon>
        <taxon>Pseudomonadati</taxon>
        <taxon>Verrucomicrobiota</taxon>
        <taxon>Verrucomicrobiia</taxon>
        <taxon>Verrucomicrobiales</taxon>
        <taxon>Verrucomicrobiaceae</taxon>
        <taxon>Luteolibacter</taxon>
    </lineage>
</organism>
<feature type="chain" id="PRO_5037665902" evidence="2">
    <location>
        <begin position="24"/>
        <end position="367"/>
    </location>
</feature>
<evidence type="ECO:0000313" key="3">
    <source>
        <dbReference type="EMBL" id="MBK1883959.1"/>
    </source>
</evidence>
<keyword evidence="2" id="KW-0732">Signal</keyword>
<dbReference type="RefSeq" id="WP_200272656.1">
    <property type="nucleotide sequence ID" value="NZ_JAENIJ010000031.1"/>
</dbReference>
<comment type="caution">
    <text evidence="3">The sequence shown here is derived from an EMBL/GenBank/DDBJ whole genome shotgun (WGS) entry which is preliminary data.</text>
</comment>
<protein>
    <submittedName>
        <fullName evidence="3">Uncharacterized protein</fullName>
    </submittedName>
</protein>
<name>A0A934SDN4_9BACT</name>
<sequence length="367" mass="40387">MFSRFSIRHFTLALMGAALITHARGVPTAEQMKDFLKTRPEADEIQWKDASRGEPFTVRLLDSSVQGLVVEKRLANGVTQRKLPLSEIGAIRITLTPEETDLLDHPAKEAAPALEVLWSTRKATLTISGSNAAMTGLAYAKALRAENTERSLTNAADVLNTIEVKATDDETIALAKSELEVLDFALARKAGNTEKADQLAWKIAENAFGENSDAMLTATDWLADRHFSQLKAIEEDNPRWDEDPDVKPARDRLYHLALDFALYPSLFESNNQSAAAAGLAKAARVYQFTNDNERLKGELEDLAALYPDSTEAKQNAELLDQLRQAEANGKLSQVESSSEDPTAEETQDSDSPAKEPPAPKRYSIFGE</sequence>
<proteinExistence type="predicted"/>
<evidence type="ECO:0000256" key="1">
    <source>
        <dbReference type="SAM" id="MobiDB-lite"/>
    </source>
</evidence>